<evidence type="ECO:0000256" key="1">
    <source>
        <dbReference type="ARBA" id="ARBA00008779"/>
    </source>
</evidence>
<evidence type="ECO:0000256" key="5">
    <source>
        <dbReference type="SAM" id="SignalP"/>
    </source>
</evidence>
<dbReference type="InterPro" id="IPR024607">
    <property type="entry name" value="Sulfatase_CS"/>
</dbReference>
<keyword evidence="2" id="KW-0479">Metal-binding</keyword>
<protein>
    <submittedName>
        <fullName evidence="7">Arylsulfatase A</fullName>
    </submittedName>
</protein>
<feature type="chain" id="PRO_5017048798" evidence="5">
    <location>
        <begin position="26"/>
        <end position="494"/>
    </location>
</feature>
<dbReference type="EMBL" id="PVEO01000004">
    <property type="protein sequence ID" value="PQV48973.1"/>
    <property type="molecule type" value="Genomic_DNA"/>
</dbReference>
<dbReference type="GO" id="GO:0046872">
    <property type="term" value="F:metal ion binding"/>
    <property type="evidence" value="ECO:0007669"/>
    <property type="project" value="UniProtKB-KW"/>
</dbReference>
<evidence type="ECO:0000256" key="4">
    <source>
        <dbReference type="ARBA" id="ARBA00022837"/>
    </source>
</evidence>
<feature type="domain" description="Sulfatase N-terminal" evidence="6">
    <location>
        <begin position="42"/>
        <end position="363"/>
    </location>
</feature>
<dbReference type="RefSeq" id="WP_105473579.1">
    <property type="nucleotide sequence ID" value="NZ_PVEO01000004.1"/>
</dbReference>
<dbReference type="InterPro" id="IPR050738">
    <property type="entry name" value="Sulfatase"/>
</dbReference>
<keyword evidence="4" id="KW-0106">Calcium</keyword>
<evidence type="ECO:0000313" key="8">
    <source>
        <dbReference type="Proteomes" id="UP000251545"/>
    </source>
</evidence>
<dbReference type="InterPro" id="IPR017850">
    <property type="entry name" value="Alkaline_phosphatase_core_sf"/>
</dbReference>
<dbReference type="Proteomes" id="UP000251545">
    <property type="component" value="Unassembled WGS sequence"/>
</dbReference>
<keyword evidence="3" id="KW-0378">Hydrolase</keyword>
<reference evidence="7 8" key="1">
    <citation type="submission" date="2018-02" db="EMBL/GenBank/DDBJ databases">
        <title>Genomic Encyclopedia of Archaeal and Bacterial Type Strains, Phase II (KMG-II): from individual species to whole genera.</title>
        <authorList>
            <person name="Goeker M."/>
        </authorList>
    </citation>
    <scope>NUCLEOTIDE SEQUENCE [LARGE SCALE GENOMIC DNA]</scope>
    <source>
        <strain evidence="7 8">DSM 21165</strain>
    </source>
</reference>
<dbReference type="SUPFAM" id="SSF53649">
    <property type="entry name" value="Alkaline phosphatase-like"/>
    <property type="match status" value="1"/>
</dbReference>
<dbReference type="AlphaFoldDB" id="A0A362XCX7"/>
<comment type="similarity">
    <text evidence="1">Belongs to the sulfatase family.</text>
</comment>
<evidence type="ECO:0000256" key="2">
    <source>
        <dbReference type="ARBA" id="ARBA00022723"/>
    </source>
</evidence>
<feature type="signal peptide" evidence="5">
    <location>
        <begin position="1"/>
        <end position="25"/>
    </location>
</feature>
<dbReference type="Pfam" id="PF00884">
    <property type="entry name" value="Sulfatase"/>
    <property type="match status" value="1"/>
</dbReference>
<dbReference type="PROSITE" id="PS00523">
    <property type="entry name" value="SULFATASE_1"/>
    <property type="match status" value="1"/>
</dbReference>
<dbReference type="Gene3D" id="3.40.720.10">
    <property type="entry name" value="Alkaline Phosphatase, subunit A"/>
    <property type="match status" value="1"/>
</dbReference>
<keyword evidence="5" id="KW-0732">Signal</keyword>
<evidence type="ECO:0000313" key="7">
    <source>
        <dbReference type="EMBL" id="PQV48973.1"/>
    </source>
</evidence>
<sequence>MNFKTVCLFLLITVLCFSCKSNTNAKKQEQGIETPSLANTQPNIVVLLCDDLGYGDLSSFGHPIIETKNLDKLAETGIKLTSFYSTAPVCSPSRAGLLTGRSPNKAGIYDFIPGLKKSPDNRDLVHLQAHEETIPAMLKSVGYATCLVGKWHCSSRFNSDAQPQPDDFGFDHWMATHNNAAPSHKNPTNFVRNREKVGEIEGFSSQIIVSEAIDWLNNKKDDKPFFLEVTFHEPHEPIASPEDLVQKYLPKAKNREEAEYFANVENVDIAVGRLVEYFKKNNMNNTLIVFSSDNGPETLMRYSRAKHSYGSPGALKGMKLWTNEAGFRVPGIINWIGKDIHTGTTDNVVSALDYMPTFAELSGAKLPNRNLDGESFVPLLEKGEFNREKPLIWAFYDAINERRVAMRNGDWKILARIEANGETLPKIHNLYDGNEALVKNAKLVDHVLFNLKNDINESEDLSTQKPEVFEDMKQLLEVEYKKLLDESHIWVREE</sequence>
<evidence type="ECO:0000259" key="6">
    <source>
        <dbReference type="Pfam" id="PF00884"/>
    </source>
</evidence>
<gene>
    <name evidence="7" type="ORF">CLV33_104180</name>
</gene>
<dbReference type="PROSITE" id="PS00149">
    <property type="entry name" value="SULFATASE_2"/>
    <property type="match status" value="1"/>
</dbReference>
<dbReference type="PANTHER" id="PTHR42693:SF53">
    <property type="entry name" value="ENDO-4-O-SULFATASE"/>
    <property type="match status" value="1"/>
</dbReference>
<accession>A0A362XCX7</accession>
<organism evidence="7 8">
    <name type="scientific">Jejuia pallidilutea</name>
    <dbReference type="NCBI Taxonomy" id="504487"/>
    <lineage>
        <taxon>Bacteria</taxon>
        <taxon>Pseudomonadati</taxon>
        <taxon>Bacteroidota</taxon>
        <taxon>Flavobacteriia</taxon>
        <taxon>Flavobacteriales</taxon>
        <taxon>Flavobacteriaceae</taxon>
        <taxon>Jejuia</taxon>
    </lineage>
</organism>
<proteinExistence type="inferred from homology"/>
<dbReference type="InterPro" id="IPR000917">
    <property type="entry name" value="Sulfatase_N"/>
</dbReference>
<dbReference type="PANTHER" id="PTHR42693">
    <property type="entry name" value="ARYLSULFATASE FAMILY MEMBER"/>
    <property type="match status" value="1"/>
</dbReference>
<evidence type="ECO:0000256" key="3">
    <source>
        <dbReference type="ARBA" id="ARBA00022801"/>
    </source>
</evidence>
<name>A0A362XCX7_9FLAO</name>
<dbReference type="GO" id="GO:0004065">
    <property type="term" value="F:arylsulfatase activity"/>
    <property type="evidence" value="ECO:0007669"/>
    <property type="project" value="TreeGrafter"/>
</dbReference>
<comment type="caution">
    <text evidence="7">The sequence shown here is derived from an EMBL/GenBank/DDBJ whole genome shotgun (WGS) entry which is preliminary data.</text>
</comment>
<dbReference type="Gene3D" id="3.30.1120.10">
    <property type="match status" value="1"/>
</dbReference>